<keyword evidence="3" id="KW-1185">Reference proteome</keyword>
<evidence type="ECO:0000313" key="3">
    <source>
        <dbReference type="Proteomes" id="UP000284842"/>
    </source>
</evidence>
<dbReference type="AlphaFoldDB" id="A0A409WUS6"/>
<protein>
    <recommendedName>
        <fullName evidence="4">CBM1 domain-containing protein</fullName>
    </recommendedName>
</protein>
<evidence type="ECO:0008006" key="4">
    <source>
        <dbReference type="Google" id="ProtNLM"/>
    </source>
</evidence>
<organism evidence="2 3">
    <name type="scientific">Panaeolus cyanescens</name>
    <dbReference type="NCBI Taxonomy" id="181874"/>
    <lineage>
        <taxon>Eukaryota</taxon>
        <taxon>Fungi</taxon>
        <taxon>Dikarya</taxon>
        <taxon>Basidiomycota</taxon>
        <taxon>Agaricomycotina</taxon>
        <taxon>Agaricomycetes</taxon>
        <taxon>Agaricomycetidae</taxon>
        <taxon>Agaricales</taxon>
        <taxon>Agaricineae</taxon>
        <taxon>Galeropsidaceae</taxon>
        <taxon>Panaeolus</taxon>
    </lineage>
</organism>
<evidence type="ECO:0000313" key="2">
    <source>
        <dbReference type="EMBL" id="PPQ82278.1"/>
    </source>
</evidence>
<feature type="signal peptide" evidence="1">
    <location>
        <begin position="1"/>
        <end position="25"/>
    </location>
</feature>
<feature type="chain" id="PRO_5019049960" description="CBM1 domain-containing protein" evidence="1">
    <location>
        <begin position="26"/>
        <end position="63"/>
    </location>
</feature>
<dbReference type="EMBL" id="NHTK01005176">
    <property type="protein sequence ID" value="PPQ82278.1"/>
    <property type="molecule type" value="Genomic_DNA"/>
</dbReference>
<comment type="caution">
    <text evidence="2">The sequence shown here is derived from an EMBL/GenBank/DDBJ whole genome shotgun (WGS) entry which is preliminary data.</text>
</comment>
<dbReference type="Proteomes" id="UP000284842">
    <property type="component" value="Unassembled WGS sequence"/>
</dbReference>
<name>A0A409WUS6_9AGAR</name>
<proteinExistence type="predicted"/>
<keyword evidence="1" id="KW-0732">Signal</keyword>
<gene>
    <name evidence="2" type="ORF">CVT24_001446</name>
</gene>
<accession>A0A409WUS6</accession>
<reference evidence="2 3" key="1">
    <citation type="journal article" date="2018" name="Evol. Lett.">
        <title>Horizontal gene cluster transfer increased hallucinogenic mushroom diversity.</title>
        <authorList>
            <person name="Reynolds H.T."/>
            <person name="Vijayakumar V."/>
            <person name="Gluck-Thaler E."/>
            <person name="Korotkin H.B."/>
            <person name="Matheny P.B."/>
            <person name="Slot J.C."/>
        </authorList>
    </citation>
    <scope>NUCLEOTIDE SEQUENCE [LARGE SCALE GENOMIC DNA]</scope>
    <source>
        <strain evidence="2 3">2629</strain>
    </source>
</reference>
<sequence>MQFRTSTLALISALTVFMQLGSAVATPSPSELCLKTCFNQPPTCEYPWYVGGTPGCYACCRAA</sequence>
<evidence type="ECO:0000256" key="1">
    <source>
        <dbReference type="SAM" id="SignalP"/>
    </source>
</evidence>
<dbReference type="InParanoid" id="A0A409WUS6"/>